<dbReference type="Proteomes" id="UP001232117">
    <property type="component" value="Chromosome"/>
</dbReference>
<dbReference type="EMBL" id="CP092332">
    <property type="protein sequence ID" value="WGK95479.1"/>
    <property type="molecule type" value="Genomic_DNA"/>
</dbReference>
<keyword evidence="3" id="KW-1185">Reference proteome</keyword>
<evidence type="ECO:0000313" key="2">
    <source>
        <dbReference type="EMBL" id="WGK95479.1"/>
    </source>
</evidence>
<organism evidence="2 3">
    <name type="scientific">Flavobacterium keumense</name>
    <dbReference type="NCBI Taxonomy" id="1306518"/>
    <lineage>
        <taxon>Bacteria</taxon>
        <taxon>Pseudomonadati</taxon>
        <taxon>Bacteroidota</taxon>
        <taxon>Flavobacteriia</taxon>
        <taxon>Flavobacteriales</taxon>
        <taxon>Flavobacteriaceae</taxon>
        <taxon>Flavobacterium</taxon>
    </lineage>
</organism>
<gene>
    <name evidence="2" type="ORF">MG292_04415</name>
</gene>
<keyword evidence="1" id="KW-0812">Transmembrane</keyword>
<sequence length="125" mass="14945">MKNFDYYIFIVLFFISFTALAQPALIFNEDKQLKDSLYNVNRRVVVNYTMKEFDTLFFEFFEKKANPAIVLSKIEFYSYTIKIAAFSDRLARLYPAQKETAVESKKKWMSESYQDYLLYKASQKK</sequence>
<protein>
    <submittedName>
        <fullName evidence="2">Uncharacterized protein</fullName>
    </submittedName>
</protein>
<reference evidence="2 3" key="2">
    <citation type="submission" date="2023-06" db="EMBL/GenBank/DDBJ databases">
        <title>Complete Genome Sequence of Flavobacterium keumense K3R-10.</title>
        <authorList>
            <person name="Jeong H."/>
            <person name="Jhang S.Y."/>
            <person name="Kim J.N."/>
        </authorList>
    </citation>
    <scope>NUCLEOTIDE SEQUENCE [LARGE SCALE GENOMIC DNA]</scope>
    <source>
        <strain evidence="2 3">K3R-10</strain>
    </source>
</reference>
<proteinExistence type="predicted"/>
<evidence type="ECO:0000256" key="1">
    <source>
        <dbReference type="SAM" id="Phobius"/>
    </source>
</evidence>
<evidence type="ECO:0000313" key="3">
    <source>
        <dbReference type="Proteomes" id="UP001232117"/>
    </source>
</evidence>
<accession>A0ABY8N7W0</accession>
<reference evidence="2 3" key="1">
    <citation type="submission" date="2022-02" db="EMBL/GenBank/DDBJ databases">
        <authorList>
            <person name="Cha I.-T."/>
            <person name="Lee K.-E."/>
            <person name="Park S.-J."/>
        </authorList>
    </citation>
    <scope>NUCLEOTIDE SEQUENCE [LARGE SCALE GENOMIC DNA]</scope>
    <source>
        <strain evidence="2 3">K3R-10</strain>
    </source>
</reference>
<dbReference type="RefSeq" id="WP_264533916.1">
    <property type="nucleotide sequence ID" value="NZ_CP092332.1"/>
</dbReference>
<keyword evidence="1" id="KW-0472">Membrane</keyword>
<keyword evidence="1" id="KW-1133">Transmembrane helix</keyword>
<feature type="transmembrane region" description="Helical" evidence="1">
    <location>
        <begin position="6"/>
        <end position="27"/>
    </location>
</feature>
<name>A0ABY8N7W0_9FLAO</name>